<dbReference type="SUPFAM" id="SSF53850">
    <property type="entry name" value="Periplasmic binding protein-like II"/>
    <property type="match status" value="1"/>
</dbReference>
<protein>
    <submittedName>
        <fullName evidence="4">ABC transporter, substrate-binding protein, family 3</fullName>
    </submittedName>
</protein>
<feature type="chain" id="PRO_5043977145" evidence="2">
    <location>
        <begin position="37"/>
        <end position="327"/>
    </location>
</feature>
<keyword evidence="1 2" id="KW-0732">Signal</keyword>
<evidence type="ECO:0000256" key="2">
    <source>
        <dbReference type="SAM" id="SignalP"/>
    </source>
</evidence>
<dbReference type="SMART" id="SM00062">
    <property type="entry name" value="PBPb"/>
    <property type="match status" value="1"/>
</dbReference>
<evidence type="ECO:0000313" key="5">
    <source>
        <dbReference type="Proteomes" id="UP000005929"/>
    </source>
</evidence>
<organism evidence="4 5">
    <name type="scientific">Bifidobacterium longum subsp. longum 2-2B</name>
    <dbReference type="NCBI Taxonomy" id="1161745"/>
    <lineage>
        <taxon>Bacteria</taxon>
        <taxon>Bacillati</taxon>
        <taxon>Actinomycetota</taxon>
        <taxon>Actinomycetes</taxon>
        <taxon>Bifidobacteriales</taxon>
        <taxon>Bifidobacteriaceae</taxon>
        <taxon>Bifidobacterium</taxon>
    </lineage>
</organism>
<evidence type="ECO:0000313" key="4">
    <source>
        <dbReference type="EMBL" id="EIJ24398.1"/>
    </source>
</evidence>
<evidence type="ECO:0000256" key="1">
    <source>
        <dbReference type="ARBA" id="ARBA00022729"/>
    </source>
</evidence>
<dbReference type="Proteomes" id="UP000005929">
    <property type="component" value="Unassembled WGS sequence"/>
</dbReference>
<evidence type="ECO:0000259" key="3">
    <source>
        <dbReference type="SMART" id="SM00062"/>
    </source>
</evidence>
<dbReference type="PANTHER" id="PTHR35936">
    <property type="entry name" value="MEMBRANE-BOUND LYTIC MUREIN TRANSGLYCOSYLASE F"/>
    <property type="match status" value="1"/>
</dbReference>
<gene>
    <name evidence="4" type="ORF">HMPREF1315_1851</name>
</gene>
<comment type="caution">
    <text evidence="4">The sequence shown here is derived from an EMBL/GenBank/DDBJ whole genome shotgun (WGS) entry which is preliminary data.</text>
</comment>
<dbReference type="Gene3D" id="3.40.190.10">
    <property type="entry name" value="Periplasmic binding protein-like II"/>
    <property type="match status" value="2"/>
</dbReference>
<dbReference type="EMBL" id="AJTJ01000085">
    <property type="protein sequence ID" value="EIJ24398.1"/>
    <property type="molecule type" value="Genomic_DNA"/>
</dbReference>
<dbReference type="InterPro" id="IPR001638">
    <property type="entry name" value="Solute-binding_3/MltF_N"/>
</dbReference>
<dbReference type="Pfam" id="PF00497">
    <property type="entry name" value="SBP_bac_3"/>
    <property type="match status" value="1"/>
</dbReference>
<proteinExistence type="predicted"/>
<feature type="signal peptide" evidence="2">
    <location>
        <begin position="1"/>
        <end position="36"/>
    </location>
</feature>
<dbReference type="PANTHER" id="PTHR35936:SF17">
    <property type="entry name" value="ARGININE-BINDING EXTRACELLULAR PROTEIN ARTP"/>
    <property type="match status" value="1"/>
</dbReference>
<reference evidence="4 5" key="1">
    <citation type="journal article" date="2013" name="Genome Announc.">
        <title>Draft Genome Sequences of Two Pairs of Human Intestinal Bifidobacterium longum subsp. longum Strains, 44B and 1-6B and 35B and 2-2B, Consecutively Isolated from Two Children after a 5-Year Time Period.</title>
        <authorList>
            <person name="Shkoporov A.N."/>
            <person name="Efimov B.A."/>
            <person name="Khokhlova E.V."/>
            <person name="Chaplin A.V."/>
            <person name="Kafarskaya L.I."/>
            <person name="Durkin A.S."/>
            <person name="McCorrison J."/>
            <person name="Torralba M."/>
            <person name="Gillis M."/>
            <person name="Sutton G."/>
            <person name="Weibel D.B."/>
            <person name="Nelson K.E."/>
            <person name="Smeianov V.V."/>
        </authorList>
    </citation>
    <scope>NUCLEOTIDE SEQUENCE [LARGE SCALE GENOMIC DNA]</scope>
    <source>
        <strain evidence="4 5">2-2B</strain>
    </source>
</reference>
<dbReference type="AlphaFoldDB" id="A0AAV3FK78"/>
<feature type="domain" description="Solute-binding protein family 3/N-terminal" evidence="3">
    <location>
        <begin position="87"/>
        <end position="314"/>
    </location>
</feature>
<name>A0AAV3FK78_BIFLL</name>
<sequence length="327" mass="34665">MPHKRRKREEETIMQSTKLKSIMAIALSSAMLFATAACGTSDKASDSGSDKGGSSKSVTITSYDVSSVKKDDAIAALLPESVTKDGKLTIGTNPSYAPAEFLDADGKTQIGYDMDLAHALGNIFGLETEIVSSNFDTIIPAIGTKYDLGIAAFTITKERMQSVDFVSYFTAGMGYAVAKGNPKNVNPDDLCGLNVAVETGTVEEDAINKTAKQCKADGKKDITIQSSKQQTDATTAVVTGKADVFFADSPVVGYAIAQTEGQLEQLGKDFDSVPNAIAIKKGDSQTTEAVQKAMQKLMDDGTYTKILQHWGVESGALDKAEINPAVE</sequence>
<dbReference type="CDD" id="cd01004">
    <property type="entry name" value="PBP2_MidA_like"/>
    <property type="match status" value="1"/>
</dbReference>
<accession>A0AAV3FK78</accession>